<accession>A0A8C6RPZ6</accession>
<evidence type="ECO:0000313" key="5">
    <source>
        <dbReference type="Proteomes" id="UP000694381"/>
    </source>
</evidence>
<evidence type="ECO:0000313" key="4">
    <source>
        <dbReference type="Ensembl" id="ENSNGAP00000021030.1"/>
    </source>
</evidence>
<dbReference type="InterPro" id="IPR017942">
    <property type="entry name" value="Lipid-bd_serum_glycop_N"/>
</dbReference>
<dbReference type="SUPFAM" id="SSF55394">
    <property type="entry name" value="Bactericidal permeability-increasing protein, BPI"/>
    <property type="match status" value="2"/>
</dbReference>
<dbReference type="InterPro" id="IPR051660">
    <property type="entry name" value="BPI_fold-BPI/LBP"/>
</dbReference>
<feature type="chain" id="PRO_5034489782" evidence="2">
    <location>
        <begin position="20"/>
        <end position="491"/>
    </location>
</feature>
<dbReference type="GO" id="GO:0008289">
    <property type="term" value="F:lipid binding"/>
    <property type="evidence" value="ECO:0007669"/>
    <property type="project" value="InterPro"/>
</dbReference>
<organism evidence="4 5">
    <name type="scientific">Nannospalax galili</name>
    <name type="common">Northern Israeli blind subterranean mole rat</name>
    <name type="synonym">Spalax galili</name>
    <dbReference type="NCBI Taxonomy" id="1026970"/>
    <lineage>
        <taxon>Eukaryota</taxon>
        <taxon>Metazoa</taxon>
        <taxon>Chordata</taxon>
        <taxon>Craniata</taxon>
        <taxon>Vertebrata</taxon>
        <taxon>Euteleostomi</taxon>
        <taxon>Mammalia</taxon>
        <taxon>Eutheria</taxon>
        <taxon>Euarchontoglires</taxon>
        <taxon>Glires</taxon>
        <taxon>Rodentia</taxon>
        <taxon>Myomorpha</taxon>
        <taxon>Muroidea</taxon>
        <taxon>Spalacidae</taxon>
        <taxon>Spalacinae</taxon>
        <taxon>Nannospalax</taxon>
    </lineage>
</organism>
<evidence type="ECO:0000256" key="1">
    <source>
        <dbReference type="ARBA" id="ARBA00007292"/>
    </source>
</evidence>
<dbReference type="Gene3D" id="3.15.10.10">
    <property type="entry name" value="Bactericidal permeability-increasing protein, domain 1"/>
    <property type="match status" value="1"/>
</dbReference>
<keyword evidence="5" id="KW-1185">Reference proteome</keyword>
<feature type="domain" description="Lipid-binding serum glycoprotein N-terminal" evidence="3">
    <location>
        <begin position="126"/>
        <end position="228"/>
    </location>
</feature>
<dbReference type="OMA" id="VFMRISK"/>
<proteinExistence type="inferred from homology"/>
<dbReference type="PANTHER" id="PTHR46019:SF7">
    <property type="entry name" value="BPI FOLD CONTAINING FAMILY B, MEMBER 5"/>
    <property type="match status" value="1"/>
</dbReference>
<dbReference type="Proteomes" id="UP000694381">
    <property type="component" value="Unassembled WGS sequence"/>
</dbReference>
<dbReference type="Ensembl" id="ENSNGAT00000026705.1">
    <property type="protein sequence ID" value="ENSNGAP00000021030.1"/>
    <property type="gene ID" value="ENSNGAG00000020339.1"/>
</dbReference>
<reference evidence="4" key="1">
    <citation type="submission" date="2025-08" db="UniProtKB">
        <authorList>
            <consortium name="Ensembl"/>
        </authorList>
    </citation>
    <scope>IDENTIFICATION</scope>
</reference>
<reference evidence="4" key="2">
    <citation type="submission" date="2025-09" db="UniProtKB">
        <authorList>
            <consortium name="Ensembl"/>
        </authorList>
    </citation>
    <scope>IDENTIFICATION</scope>
</reference>
<sequence length="491" mass="54952">MLLFWTLLICWGLLPQAQGKTHSPLLLRVSQSQLEADISDLFSEHEILNHVIRMPVGGASSESVSVLDDLPFVREHLVKKRRGLDLSVVGDLLSGETVPELRELLETGGLVIEDAKGPEVTLQILSDSLLQVTLRCKLYLSLLEIVWLRVIKNIRIGVRLEQIGNKTQVALEECHTPPGSLSIEILKPTDSLLVNKLLKLVAGTLDKSLPFLLQKIVCPVATSLLNSLLEDLLHITVPPIISGPDDFQYYVTNTEFTEEAILMRVQLVTPCHPGQLAPRPEHVIPPPLPGLAQDSMADMAFWLEVYNDILSCLYSSQEVHLDLQDSTEADLWQLLSLRMLQPGPEASNQSRGTLGLVIRTPDPPIVHLDGHRAMVIQRGLLMLPGTNNTSSDAVTWQLLSKAVFSSRNQKLKLQFTPHSTMVTLGPYHAIFKKQEERLKALLLEFLKRRFLPHHNKWLREHSLPLPNIKGISFSQAQMDFSQDYILLIVPA</sequence>
<dbReference type="KEGG" id="ngi:103731645"/>
<dbReference type="AlphaFoldDB" id="A0A8C6RPZ6"/>
<dbReference type="RefSeq" id="XP_008828246.1">
    <property type="nucleotide sequence ID" value="XM_008830024.1"/>
</dbReference>
<name>A0A8C6RPZ6_NANGA</name>
<dbReference type="Gene3D" id="3.15.20.10">
    <property type="entry name" value="Bactericidal permeability-increasing protein, domain 2"/>
    <property type="match status" value="1"/>
</dbReference>
<dbReference type="PANTHER" id="PTHR46019">
    <property type="entry name" value="BPI FOLD-CONTAINING FAMILY B MEMBER 4-RELATED"/>
    <property type="match status" value="1"/>
</dbReference>
<dbReference type="GeneID" id="103731645"/>
<keyword evidence="2" id="KW-0732">Signal</keyword>
<dbReference type="InterPro" id="IPR017943">
    <property type="entry name" value="Bactericidal_perm-incr_a/b_dom"/>
</dbReference>
<dbReference type="OrthoDB" id="9836509at2759"/>
<evidence type="ECO:0000259" key="3">
    <source>
        <dbReference type="Pfam" id="PF01273"/>
    </source>
</evidence>
<dbReference type="Pfam" id="PF01273">
    <property type="entry name" value="LBP_BPI_CETP"/>
    <property type="match status" value="1"/>
</dbReference>
<dbReference type="GeneTree" id="ENSGT01100000263546"/>
<evidence type="ECO:0000256" key="2">
    <source>
        <dbReference type="SAM" id="SignalP"/>
    </source>
</evidence>
<feature type="signal peptide" evidence="2">
    <location>
        <begin position="1"/>
        <end position="19"/>
    </location>
</feature>
<comment type="similarity">
    <text evidence="1">Belongs to the BPI/LBP/Plunc superfamily. BPI/LBP family.</text>
</comment>
<gene>
    <name evidence="4" type="primary">LOC103731645</name>
</gene>
<protein>
    <submittedName>
        <fullName evidence="4">BPI fold containing family B, member 5</fullName>
    </submittedName>
</protein>